<dbReference type="EMBL" id="FNPR01000001">
    <property type="protein sequence ID" value="SDY23536.1"/>
    <property type="molecule type" value="Genomic_DNA"/>
</dbReference>
<dbReference type="STRING" id="576131.SAMN05444486_101905"/>
<dbReference type="GeneID" id="78123691"/>
<gene>
    <name evidence="2" type="ORF">SAMN05444486_101905</name>
</gene>
<keyword evidence="3" id="KW-1185">Reference proteome</keyword>
<dbReference type="OrthoDB" id="9792179at2"/>
<name>A0A1H3I717_9RHOB</name>
<evidence type="ECO:0000313" key="3">
    <source>
        <dbReference type="Proteomes" id="UP000199026"/>
    </source>
</evidence>
<dbReference type="RefSeq" id="WP_089888174.1">
    <property type="nucleotide sequence ID" value="NZ_CALJFH010000011.1"/>
</dbReference>
<dbReference type="AlphaFoldDB" id="A0A1H3I717"/>
<dbReference type="SUPFAM" id="SSF53300">
    <property type="entry name" value="vWA-like"/>
    <property type="match status" value="1"/>
</dbReference>
<dbReference type="InterPro" id="IPR036465">
    <property type="entry name" value="vWFA_dom_sf"/>
</dbReference>
<accession>A0A1H3I717</accession>
<feature type="signal peptide" evidence="1">
    <location>
        <begin position="1"/>
        <end position="19"/>
    </location>
</feature>
<protein>
    <recommendedName>
        <fullName evidence="4">VWFA domain-containing protein</fullName>
    </recommendedName>
</protein>
<evidence type="ECO:0000256" key="1">
    <source>
        <dbReference type="SAM" id="SignalP"/>
    </source>
</evidence>
<dbReference type="Proteomes" id="UP000199026">
    <property type="component" value="Unassembled WGS sequence"/>
</dbReference>
<proteinExistence type="predicted"/>
<evidence type="ECO:0008006" key="4">
    <source>
        <dbReference type="Google" id="ProtNLM"/>
    </source>
</evidence>
<keyword evidence="1" id="KW-0732">Signal</keyword>
<sequence>MIKSLAALALSLAPLIAEAQTEGCRLALVLAIDVSSSVDQGEYALQSGGLASALISPDVVRAFLASPRPVALAVFEWSGRYNQVMVQDWVMIRSRAHLLYVAEKVARFERSYDEFPTAMGYALGHAAGLLERAPACDAKTIDISGDGVTNEGFQPSDAYNAFNFDGVTVNGLVINGADHEGETDLVPYYQKEVLHGAGAFLQVAQGFRDFERAMARKLEREVAPGLIGTATPLSRRGG</sequence>
<feature type="chain" id="PRO_5011770922" description="VWFA domain-containing protein" evidence="1">
    <location>
        <begin position="20"/>
        <end position="238"/>
    </location>
</feature>
<reference evidence="2 3" key="1">
    <citation type="submission" date="2016-10" db="EMBL/GenBank/DDBJ databases">
        <authorList>
            <person name="de Groot N.N."/>
        </authorList>
    </citation>
    <scope>NUCLEOTIDE SEQUENCE [LARGE SCALE GENOMIC DNA]</scope>
    <source>
        <strain evidence="2 3">DSM 24677</strain>
    </source>
</reference>
<organism evidence="2 3">
    <name type="scientific">Lentibacter algarum</name>
    <dbReference type="NCBI Taxonomy" id="576131"/>
    <lineage>
        <taxon>Bacteria</taxon>
        <taxon>Pseudomonadati</taxon>
        <taxon>Pseudomonadota</taxon>
        <taxon>Alphaproteobacteria</taxon>
        <taxon>Rhodobacterales</taxon>
        <taxon>Roseobacteraceae</taxon>
        <taxon>Lentibacter</taxon>
    </lineage>
</organism>
<dbReference type="Pfam" id="PF06707">
    <property type="entry name" value="DUF1194"/>
    <property type="match status" value="1"/>
</dbReference>
<evidence type="ECO:0000313" key="2">
    <source>
        <dbReference type="EMBL" id="SDY23536.1"/>
    </source>
</evidence>
<dbReference type="InterPro" id="IPR010607">
    <property type="entry name" value="DUF1194"/>
</dbReference>